<name>A0A0F6IHG7_LEPIR</name>
<comment type="caution">
    <text evidence="1">The sequence shown here is derived from an EMBL/GenBank/DDBJ whole genome shotgun (WGS) entry which is preliminary data.</text>
</comment>
<sequence>MTSYLRVIFKYFYGHLYKMKFSFENRQTVILYKNSILKLLYLNL</sequence>
<proteinExistence type="predicted"/>
<dbReference type="EMBL" id="AKWR02000082">
    <property type="protein sequence ID" value="EMJ37492.1"/>
    <property type="molecule type" value="Genomic_DNA"/>
</dbReference>
<dbReference type="AlphaFoldDB" id="A0A0F6IHG7"/>
<gene>
    <name evidence="1" type="ORF">LEP1GSC079_0797</name>
</gene>
<evidence type="ECO:0000313" key="1">
    <source>
        <dbReference type="EMBL" id="EMJ37492.1"/>
    </source>
</evidence>
<dbReference type="Proteomes" id="UP000012164">
    <property type="component" value="Unassembled WGS sequence"/>
</dbReference>
<reference evidence="1 2" key="1">
    <citation type="submission" date="2013-01" db="EMBL/GenBank/DDBJ databases">
        <authorList>
            <person name="Harkins D.M."/>
            <person name="Durkin A.S."/>
            <person name="Brinkac L.M."/>
            <person name="Haft D.H."/>
            <person name="Selengut J.D."/>
            <person name="Sanka R."/>
            <person name="DePew J."/>
            <person name="Purushe J."/>
            <person name="Peacock S.J."/>
            <person name="Thaipadungpanit J."/>
            <person name="Wuthiekanun V.W."/>
            <person name="Day N.P."/>
            <person name="Vinetz J.M."/>
            <person name="Sutton G.G."/>
            <person name="Nierman W.C."/>
            <person name="Fouts D.E."/>
        </authorList>
    </citation>
    <scope>NUCLEOTIDE SEQUENCE [LARGE SCALE GENOMIC DNA]</scope>
    <source>
        <strain evidence="1 2">FPW1039</strain>
    </source>
</reference>
<protein>
    <submittedName>
        <fullName evidence="1">Uncharacterized protein</fullName>
    </submittedName>
</protein>
<accession>A0A0F6IHG7</accession>
<evidence type="ECO:0000313" key="2">
    <source>
        <dbReference type="Proteomes" id="UP000012164"/>
    </source>
</evidence>
<organism evidence="1 2">
    <name type="scientific">Leptospira interrogans str. FPW1039</name>
    <dbReference type="NCBI Taxonomy" id="1193040"/>
    <lineage>
        <taxon>Bacteria</taxon>
        <taxon>Pseudomonadati</taxon>
        <taxon>Spirochaetota</taxon>
        <taxon>Spirochaetia</taxon>
        <taxon>Leptospirales</taxon>
        <taxon>Leptospiraceae</taxon>
        <taxon>Leptospira</taxon>
    </lineage>
</organism>